<dbReference type="OrthoDB" id="7577997at2"/>
<name>A0A285R216_9SPHN</name>
<dbReference type="EMBL" id="OBMI01000003">
    <property type="protein sequence ID" value="SOB88135.1"/>
    <property type="molecule type" value="Genomic_DNA"/>
</dbReference>
<evidence type="ECO:0000313" key="1">
    <source>
        <dbReference type="EMBL" id="SOB88135.1"/>
    </source>
</evidence>
<gene>
    <name evidence="1" type="ORF">SAMN06297144_3277</name>
</gene>
<reference evidence="1 2" key="1">
    <citation type="submission" date="2017-07" db="EMBL/GenBank/DDBJ databases">
        <authorList>
            <person name="Sun Z.S."/>
            <person name="Albrecht U."/>
            <person name="Echele G."/>
            <person name="Lee C.C."/>
        </authorList>
    </citation>
    <scope>NUCLEOTIDE SEQUENCE [LARGE SCALE GENOMIC DNA]</scope>
    <source>
        <strain evidence="1 2">CGMCC 1.12672</strain>
    </source>
</reference>
<dbReference type="Proteomes" id="UP000219494">
    <property type="component" value="Unassembled WGS sequence"/>
</dbReference>
<dbReference type="AlphaFoldDB" id="A0A285R216"/>
<evidence type="ECO:0000313" key="2">
    <source>
        <dbReference type="Proteomes" id="UP000219494"/>
    </source>
</evidence>
<dbReference type="Pfam" id="PF05402">
    <property type="entry name" value="PqqD"/>
    <property type="match status" value="1"/>
</dbReference>
<accession>A0A285R216</accession>
<dbReference type="RefSeq" id="WP_097064931.1">
    <property type="nucleotide sequence ID" value="NZ_OBMI01000003.1"/>
</dbReference>
<keyword evidence="2" id="KW-1185">Reference proteome</keyword>
<protein>
    <submittedName>
        <fullName evidence="1">Coenzyme PQQ synthesis protein D (PqqD)</fullName>
    </submittedName>
</protein>
<organism evidence="1 2">
    <name type="scientific">Sphingomonas guangdongensis</name>
    <dbReference type="NCBI Taxonomy" id="1141890"/>
    <lineage>
        <taxon>Bacteria</taxon>
        <taxon>Pseudomonadati</taxon>
        <taxon>Pseudomonadota</taxon>
        <taxon>Alphaproteobacteria</taxon>
        <taxon>Sphingomonadales</taxon>
        <taxon>Sphingomonadaceae</taxon>
        <taxon>Sphingomonas</taxon>
    </lineage>
</organism>
<dbReference type="Gene3D" id="1.10.10.1150">
    <property type="entry name" value="Coenzyme PQQ synthesis protein D (PqqD)"/>
    <property type="match status" value="1"/>
</dbReference>
<dbReference type="InterPro" id="IPR041881">
    <property type="entry name" value="PqqD_sf"/>
</dbReference>
<proteinExistence type="predicted"/>
<sequence length="92" mass="9991">MHDDLLVTRGDGLLEAEVDGELMGLHIERGQAYGFNPTATRIWGLIAAPQTVTQLCETLSAEYEIEPDEVRGDVLALLRDLEGEGLVTLTPA</sequence>
<dbReference type="InterPro" id="IPR008792">
    <property type="entry name" value="PQQD"/>
</dbReference>